<feature type="chain" id="PRO_5003396894" description="Lysozyme inhibitor LprI-like N-terminal domain-containing protein" evidence="1">
    <location>
        <begin position="38"/>
        <end position="161"/>
    </location>
</feature>
<dbReference type="PANTHER" id="PTHR39176">
    <property type="entry name" value="PERIPLASMIC PROTEIN-RELATED"/>
    <property type="match status" value="1"/>
</dbReference>
<keyword evidence="4" id="KW-1185">Reference proteome</keyword>
<dbReference type="Proteomes" id="UP000008392">
    <property type="component" value="Chromosome"/>
</dbReference>
<sequence length="161" mass="17688">MTRVLSNPGSPLKSNYSHRPGCLLLALCVMGGAPAFAAAPAQDRDKTADALDACLSSEKTVSTADQTDCYATALKTYDNRLNAAYRKLMRTLPAPAAQNLRASQRAWIVFRDAELQAQSALFETRHGTIYVPMQEYEGLALTQERALRLESYNRVFDTDGP</sequence>
<reference evidence="3 4" key="2">
    <citation type="journal article" date="2006" name="J. Microbiol. Methods">
        <title>Genomic flank-sequencing of plasposon insertion sites for rapid identification of functional genes.</title>
        <authorList>
            <person name="Leveau J.H."/>
            <person name="Gerards S."/>
            <person name="Fritsche K."/>
            <person name="Zondag G."/>
            <person name="van Veen J.A."/>
        </authorList>
    </citation>
    <scope>NUCLEOTIDE SEQUENCE [LARGE SCALE GENOMIC DNA]</scope>
    <source>
        <strain evidence="3 4">Ter331</strain>
    </source>
</reference>
<organism evidence="3 4">
    <name type="scientific">Collimonas fungivorans (strain Ter331)</name>
    <dbReference type="NCBI Taxonomy" id="1005048"/>
    <lineage>
        <taxon>Bacteria</taxon>
        <taxon>Pseudomonadati</taxon>
        <taxon>Pseudomonadota</taxon>
        <taxon>Betaproteobacteria</taxon>
        <taxon>Burkholderiales</taxon>
        <taxon>Oxalobacteraceae</taxon>
        <taxon>Collimonas</taxon>
    </lineage>
</organism>
<dbReference type="Pfam" id="PF07007">
    <property type="entry name" value="LprI"/>
    <property type="match status" value="1"/>
</dbReference>
<evidence type="ECO:0000259" key="2">
    <source>
        <dbReference type="Pfam" id="PF07007"/>
    </source>
</evidence>
<evidence type="ECO:0000256" key="1">
    <source>
        <dbReference type="SAM" id="SignalP"/>
    </source>
</evidence>
<reference evidence="3 4" key="1">
    <citation type="journal article" date="2004" name="Environ. Microbiol.">
        <title>Phylogeny-function analysis of (meta)genomic libraries: screening for expression of ribosomal RNA genes by large-insert library fluorescent in situ hybridization (LIL-FISH).</title>
        <authorList>
            <person name="Leveau J.H."/>
            <person name="Gerards S."/>
            <person name="de Boer W."/>
            <person name="van Veen J.A."/>
        </authorList>
    </citation>
    <scope>NUCLEOTIDE SEQUENCE [LARGE SCALE GENOMIC DNA]</scope>
    <source>
        <strain evidence="3 4">Ter331</strain>
    </source>
</reference>
<proteinExistence type="predicted"/>
<gene>
    <name evidence="3" type="ordered locus">CFU_0483</name>
</gene>
<dbReference type="Gene3D" id="1.20.1270.180">
    <property type="match status" value="1"/>
</dbReference>
<evidence type="ECO:0000313" key="3">
    <source>
        <dbReference type="EMBL" id="AEK60320.1"/>
    </source>
</evidence>
<reference evidence="3 4" key="4">
    <citation type="journal article" date="2010" name="Environ. Microbiol.">
        <title>The bacterial genus Collimonas: mycophagy, weathering and other adaptive solutions to life in oligotrophic soil environments.</title>
        <authorList>
            <person name="Leveau J.H."/>
            <person name="Uroz S."/>
            <person name="de Boer W."/>
        </authorList>
    </citation>
    <scope>NUCLEOTIDE SEQUENCE [LARGE SCALE GENOMIC DNA]</scope>
    <source>
        <strain evidence="3 4">Ter331</strain>
    </source>
</reference>
<dbReference type="AlphaFoldDB" id="G0AGJ0"/>
<protein>
    <recommendedName>
        <fullName evidence="2">Lysozyme inhibitor LprI-like N-terminal domain-containing protein</fullName>
    </recommendedName>
</protein>
<reference evidence="3 4" key="3">
    <citation type="journal article" date="2008" name="FEMS Microbiol. Ecol.">
        <title>Identification and characterization of genes underlying chitinolysis in Collimonas fungivorans Ter331.</title>
        <authorList>
            <person name="Fritsche K."/>
            <person name="de Boer W."/>
            <person name="Gerards S."/>
            <person name="van den Berg M."/>
            <person name="van Veen J.A."/>
            <person name="Leveau J.H."/>
        </authorList>
    </citation>
    <scope>NUCLEOTIDE SEQUENCE [LARGE SCALE GENOMIC DNA]</scope>
    <source>
        <strain evidence="3 4">Ter331</strain>
    </source>
</reference>
<dbReference type="EMBL" id="CP002745">
    <property type="protein sequence ID" value="AEK60320.1"/>
    <property type="molecule type" value="Genomic_DNA"/>
</dbReference>
<dbReference type="InterPro" id="IPR009739">
    <property type="entry name" value="LprI-like_N"/>
</dbReference>
<feature type="domain" description="Lysozyme inhibitor LprI-like N-terminal" evidence="2">
    <location>
        <begin position="58"/>
        <end position="149"/>
    </location>
</feature>
<dbReference type="KEGG" id="cfu:CFU_0483"/>
<dbReference type="PANTHER" id="PTHR39176:SF1">
    <property type="entry name" value="PERIPLASMIC PROTEIN"/>
    <property type="match status" value="1"/>
</dbReference>
<evidence type="ECO:0000313" key="4">
    <source>
        <dbReference type="Proteomes" id="UP000008392"/>
    </source>
</evidence>
<feature type="signal peptide" evidence="1">
    <location>
        <begin position="1"/>
        <end position="37"/>
    </location>
</feature>
<keyword evidence="1" id="KW-0732">Signal</keyword>
<name>G0AGJ0_COLFT</name>
<dbReference type="eggNOG" id="COG3755">
    <property type="taxonomic scope" value="Bacteria"/>
</dbReference>
<accession>G0AGJ0</accession>
<reference evidence="4" key="6">
    <citation type="submission" date="2011-05" db="EMBL/GenBank/DDBJ databases">
        <title>Complete sequence of Collimonas fungivorans Ter331.</title>
        <authorList>
            <person name="Leveau J.H."/>
        </authorList>
    </citation>
    <scope>NUCLEOTIDE SEQUENCE [LARGE SCALE GENOMIC DNA]</scope>
    <source>
        <strain evidence="4">Ter331</strain>
    </source>
</reference>
<reference evidence="3 4" key="5">
    <citation type="journal article" date="2011" name="ISME J.">
        <title>Dual transcriptional profiling of a bacterial/fungal confrontation: Collimonas fungivorans versus Aspergillus niger.</title>
        <authorList>
            <person name="Mela F."/>
            <person name="Fritsche K."/>
            <person name="de Boer W."/>
            <person name="van Veen J.A."/>
            <person name="de Graaff L.H."/>
            <person name="van den Berg M."/>
            <person name="Leveau J.H."/>
        </authorList>
    </citation>
    <scope>NUCLEOTIDE SEQUENCE [LARGE SCALE GENOMIC DNA]</scope>
    <source>
        <strain evidence="3 4">Ter331</strain>
    </source>
</reference>
<dbReference type="HOGENOM" id="CLU_128596_8_3_4"/>